<keyword evidence="3 4" id="KW-0413">Isomerase</keyword>
<feature type="active site" description="Proton acceptor; specific for D-alanine" evidence="4">
    <location>
        <position position="41"/>
    </location>
</feature>
<accession>A0A1M5WE94</accession>
<feature type="binding site" evidence="4 6">
    <location>
        <position position="139"/>
    </location>
    <ligand>
        <name>substrate</name>
    </ligand>
</feature>
<comment type="pathway">
    <text evidence="4">Amino-acid biosynthesis; D-alanine biosynthesis; D-alanine from L-alanine: step 1/1.</text>
</comment>
<dbReference type="EC" id="5.1.1.1" evidence="4"/>
<name>A0A1M5WE94_9FIRM</name>
<proteinExistence type="inferred from homology"/>
<feature type="modified residue" description="N6-(pyridoxal phosphate)lysine" evidence="4 5">
    <location>
        <position position="41"/>
    </location>
</feature>
<evidence type="ECO:0000259" key="7">
    <source>
        <dbReference type="SMART" id="SM01005"/>
    </source>
</evidence>
<dbReference type="PRINTS" id="PR00992">
    <property type="entry name" value="ALARACEMASE"/>
</dbReference>
<dbReference type="SMART" id="SM01005">
    <property type="entry name" value="Ala_racemase_C"/>
    <property type="match status" value="1"/>
</dbReference>
<organism evidence="8 9">
    <name type="scientific">Sporobacter termitidis DSM 10068</name>
    <dbReference type="NCBI Taxonomy" id="1123282"/>
    <lineage>
        <taxon>Bacteria</taxon>
        <taxon>Bacillati</taxon>
        <taxon>Bacillota</taxon>
        <taxon>Clostridia</taxon>
        <taxon>Eubacteriales</taxon>
        <taxon>Oscillospiraceae</taxon>
        <taxon>Sporobacter</taxon>
    </lineage>
</organism>
<dbReference type="HAMAP" id="MF_01201">
    <property type="entry name" value="Ala_racemase"/>
    <property type="match status" value="1"/>
</dbReference>
<evidence type="ECO:0000256" key="6">
    <source>
        <dbReference type="PIRSR" id="PIRSR600821-52"/>
    </source>
</evidence>
<comment type="cofactor">
    <cofactor evidence="1 4 5">
        <name>pyridoxal 5'-phosphate</name>
        <dbReference type="ChEBI" id="CHEBI:597326"/>
    </cofactor>
</comment>
<feature type="active site" description="Proton acceptor; specific for L-alanine" evidence="4">
    <location>
        <position position="271"/>
    </location>
</feature>
<dbReference type="PANTHER" id="PTHR30511">
    <property type="entry name" value="ALANINE RACEMASE"/>
    <property type="match status" value="1"/>
</dbReference>
<dbReference type="Gene3D" id="2.40.37.10">
    <property type="entry name" value="Lyase, Ornithine Decarboxylase, Chain A, domain 1"/>
    <property type="match status" value="1"/>
</dbReference>
<evidence type="ECO:0000256" key="2">
    <source>
        <dbReference type="ARBA" id="ARBA00022898"/>
    </source>
</evidence>
<evidence type="ECO:0000313" key="9">
    <source>
        <dbReference type="Proteomes" id="UP000183995"/>
    </source>
</evidence>
<dbReference type="InterPro" id="IPR009006">
    <property type="entry name" value="Ala_racemase/Decarboxylase_C"/>
</dbReference>
<dbReference type="SUPFAM" id="SSF51419">
    <property type="entry name" value="PLP-binding barrel"/>
    <property type="match status" value="1"/>
</dbReference>
<dbReference type="Pfam" id="PF01168">
    <property type="entry name" value="Ala_racemase_N"/>
    <property type="match status" value="1"/>
</dbReference>
<feature type="binding site" evidence="4 6">
    <location>
        <position position="319"/>
    </location>
    <ligand>
        <name>substrate</name>
    </ligand>
</feature>
<dbReference type="GO" id="GO:0008784">
    <property type="term" value="F:alanine racemase activity"/>
    <property type="evidence" value="ECO:0007669"/>
    <property type="project" value="UniProtKB-UniRule"/>
</dbReference>
<dbReference type="InterPro" id="IPR000821">
    <property type="entry name" value="Ala_racemase"/>
</dbReference>
<comment type="function">
    <text evidence="4">Catalyzes the interconversion of L-alanine and D-alanine. May also act on other amino acids.</text>
</comment>
<evidence type="ECO:0000313" key="8">
    <source>
        <dbReference type="EMBL" id="SHH85826.1"/>
    </source>
</evidence>
<dbReference type="GO" id="GO:0030170">
    <property type="term" value="F:pyridoxal phosphate binding"/>
    <property type="evidence" value="ECO:0007669"/>
    <property type="project" value="UniProtKB-UniRule"/>
</dbReference>
<evidence type="ECO:0000256" key="4">
    <source>
        <dbReference type="HAMAP-Rule" id="MF_01201"/>
    </source>
</evidence>
<dbReference type="EMBL" id="FQXV01000003">
    <property type="protein sequence ID" value="SHH85826.1"/>
    <property type="molecule type" value="Genomic_DNA"/>
</dbReference>
<dbReference type="InterPro" id="IPR001608">
    <property type="entry name" value="Ala_racemase_N"/>
</dbReference>
<dbReference type="Gene3D" id="3.20.20.10">
    <property type="entry name" value="Alanine racemase"/>
    <property type="match status" value="1"/>
</dbReference>
<dbReference type="NCBIfam" id="TIGR00492">
    <property type="entry name" value="alr"/>
    <property type="match status" value="1"/>
</dbReference>
<comment type="similarity">
    <text evidence="4">Belongs to the alanine racemase family.</text>
</comment>
<dbReference type="InterPro" id="IPR020622">
    <property type="entry name" value="Ala_racemase_pyridoxalP-BS"/>
</dbReference>
<feature type="domain" description="Alanine racemase C-terminal" evidence="7">
    <location>
        <begin position="250"/>
        <end position="378"/>
    </location>
</feature>
<keyword evidence="2 4" id="KW-0663">Pyridoxal phosphate</keyword>
<dbReference type="STRING" id="1123282.SAMN02745823_01224"/>
<dbReference type="GO" id="GO:0030632">
    <property type="term" value="P:D-alanine biosynthetic process"/>
    <property type="evidence" value="ECO:0007669"/>
    <property type="project" value="UniProtKB-UniRule"/>
</dbReference>
<keyword evidence="9" id="KW-1185">Reference proteome</keyword>
<protein>
    <recommendedName>
        <fullName evidence="4">Alanine racemase</fullName>
        <ecNumber evidence="4">5.1.1.1</ecNumber>
    </recommendedName>
</protein>
<dbReference type="AlphaFoldDB" id="A0A1M5WE94"/>
<dbReference type="SUPFAM" id="SSF50621">
    <property type="entry name" value="Alanine racemase C-terminal domain-like"/>
    <property type="match status" value="1"/>
</dbReference>
<sequence length="380" mass="42156">MDMDYTQMRTWAEISLKNIEHNYKAMRARLKEGTRFLGVVKADAYGHGAVRVAERLQELQCDYLGVACIDEALSLRENGITLPILIMGYTPPQLVSRLLEYGLTQTVYSLPMAEEFSQEALRLGKKLKVHLKADSGMGRLGFICHGGRDPGQEMVLALKLPGLYPEGIFTHFAISDVCGDDFTEKQYGDFKALVERLEHKAGIKFAIKHCANSGAMINYDWSYGDMVRPGIMLYGLYPDKETGGIELRPVMELKARIAQIKELEAGDTVSYGRIYTAPGRRKIAVVTIGYADGLHRVLSGKMDVLIRGRRARQVGRICMDMCMVDVTEIPDAAVGDAVTIFGRDGSAYISLEEQAALAGTISWELLCAVSPRVPRVYLTD</sequence>
<dbReference type="CDD" id="cd00430">
    <property type="entry name" value="PLPDE_III_AR"/>
    <property type="match status" value="1"/>
</dbReference>
<evidence type="ECO:0000256" key="5">
    <source>
        <dbReference type="PIRSR" id="PIRSR600821-50"/>
    </source>
</evidence>
<reference evidence="8 9" key="1">
    <citation type="submission" date="2016-11" db="EMBL/GenBank/DDBJ databases">
        <authorList>
            <person name="Jaros S."/>
            <person name="Januszkiewicz K."/>
            <person name="Wedrychowicz H."/>
        </authorList>
    </citation>
    <scope>NUCLEOTIDE SEQUENCE [LARGE SCALE GENOMIC DNA]</scope>
    <source>
        <strain evidence="8 9">DSM 10068</strain>
    </source>
</reference>
<dbReference type="Proteomes" id="UP000183995">
    <property type="component" value="Unassembled WGS sequence"/>
</dbReference>
<evidence type="ECO:0000256" key="3">
    <source>
        <dbReference type="ARBA" id="ARBA00023235"/>
    </source>
</evidence>
<gene>
    <name evidence="8" type="ORF">SAMN02745823_01224</name>
</gene>
<dbReference type="InterPro" id="IPR029066">
    <property type="entry name" value="PLP-binding_barrel"/>
</dbReference>
<dbReference type="UniPathway" id="UPA00042">
    <property type="reaction ID" value="UER00497"/>
</dbReference>
<dbReference type="FunFam" id="3.20.20.10:FF:000002">
    <property type="entry name" value="Alanine racemase"/>
    <property type="match status" value="1"/>
</dbReference>
<dbReference type="Pfam" id="PF00842">
    <property type="entry name" value="Ala_racemase_C"/>
    <property type="match status" value="1"/>
</dbReference>
<evidence type="ECO:0000256" key="1">
    <source>
        <dbReference type="ARBA" id="ARBA00001933"/>
    </source>
</evidence>
<dbReference type="PANTHER" id="PTHR30511:SF0">
    <property type="entry name" value="ALANINE RACEMASE, CATABOLIC-RELATED"/>
    <property type="match status" value="1"/>
</dbReference>
<comment type="catalytic activity">
    <reaction evidence="4">
        <text>L-alanine = D-alanine</text>
        <dbReference type="Rhea" id="RHEA:20249"/>
        <dbReference type="ChEBI" id="CHEBI:57416"/>
        <dbReference type="ChEBI" id="CHEBI:57972"/>
        <dbReference type="EC" id="5.1.1.1"/>
    </reaction>
</comment>
<dbReference type="GO" id="GO:0005829">
    <property type="term" value="C:cytosol"/>
    <property type="evidence" value="ECO:0007669"/>
    <property type="project" value="TreeGrafter"/>
</dbReference>
<dbReference type="PROSITE" id="PS00395">
    <property type="entry name" value="ALANINE_RACEMASE"/>
    <property type="match status" value="1"/>
</dbReference>
<dbReference type="InterPro" id="IPR011079">
    <property type="entry name" value="Ala_racemase_C"/>
</dbReference>
<dbReference type="RefSeq" id="WP_242941162.1">
    <property type="nucleotide sequence ID" value="NZ_FQXV01000003.1"/>
</dbReference>